<sequence length="221" mass="25906">MTFWQQQRIPVSRGWGPCKRTKWVPVSEHYSHQGADGYTRVRDWRVNLDPGVLYPTGGYYGAGNTGYLGFVERGPRRPVVDRDRGDRWNNRGVDELLRDVFAQGRQNEEDRQAGAERRTDAHRAVIGDFDGRIRDIEGRIDKHVEDYLRNLNAPISDERLTLLRAEAEVYADRGRQRADEQQRRDLERWREMHNAAIGRDFRRDMETSGFVPVTPVWGRRR</sequence>
<protein>
    <submittedName>
        <fullName evidence="1">Uncharacterized protein</fullName>
    </submittedName>
</protein>
<organism evidence="1 2">
    <name type="scientific">Cladophialophora chaetospira</name>
    <dbReference type="NCBI Taxonomy" id="386627"/>
    <lineage>
        <taxon>Eukaryota</taxon>
        <taxon>Fungi</taxon>
        <taxon>Dikarya</taxon>
        <taxon>Ascomycota</taxon>
        <taxon>Pezizomycotina</taxon>
        <taxon>Eurotiomycetes</taxon>
        <taxon>Chaetothyriomycetidae</taxon>
        <taxon>Chaetothyriales</taxon>
        <taxon>Herpotrichiellaceae</taxon>
        <taxon>Cladophialophora</taxon>
    </lineage>
</organism>
<comment type="caution">
    <text evidence="1">The sequence shown here is derived from an EMBL/GenBank/DDBJ whole genome shotgun (WGS) entry which is preliminary data.</text>
</comment>
<accession>A0AA39CKJ6</accession>
<name>A0AA39CKJ6_9EURO</name>
<keyword evidence="2" id="KW-1185">Reference proteome</keyword>
<dbReference type="AlphaFoldDB" id="A0AA39CKJ6"/>
<evidence type="ECO:0000313" key="2">
    <source>
        <dbReference type="Proteomes" id="UP001172673"/>
    </source>
</evidence>
<reference evidence="1" key="1">
    <citation type="submission" date="2022-10" db="EMBL/GenBank/DDBJ databases">
        <title>Culturing micro-colonial fungi from biological soil crusts in the Mojave desert and describing Neophaeococcomyces mojavensis, and introducing the new genera and species Taxawa tesnikishii.</title>
        <authorList>
            <person name="Kurbessoian T."/>
            <person name="Stajich J.E."/>
        </authorList>
    </citation>
    <scope>NUCLEOTIDE SEQUENCE</scope>
    <source>
        <strain evidence="1">TK_41</strain>
    </source>
</reference>
<evidence type="ECO:0000313" key="1">
    <source>
        <dbReference type="EMBL" id="KAJ9611359.1"/>
    </source>
</evidence>
<proteinExistence type="predicted"/>
<dbReference type="Proteomes" id="UP001172673">
    <property type="component" value="Unassembled WGS sequence"/>
</dbReference>
<dbReference type="EMBL" id="JAPDRK010000006">
    <property type="protein sequence ID" value="KAJ9611359.1"/>
    <property type="molecule type" value="Genomic_DNA"/>
</dbReference>
<gene>
    <name evidence="1" type="ORF">H2200_004543</name>
</gene>